<proteinExistence type="predicted"/>
<name>A0A016TZC0_9BILA</name>
<reference evidence="2" key="1">
    <citation type="journal article" date="2015" name="Nat. Genet.">
        <title>The genome and transcriptome of the zoonotic hookworm Ancylostoma ceylanicum identify infection-specific gene families.</title>
        <authorList>
            <person name="Schwarz E.M."/>
            <person name="Hu Y."/>
            <person name="Antoshechkin I."/>
            <person name="Miller M.M."/>
            <person name="Sternberg P.W."/>
            <person name="Aroian R.V."/>
        </authorList>
    </citation>
    <scope>NUCLEOTIDE SEQUENCE</scope>
    <source>
        <strain evidence="2">HY135</strain>
    </source>
</reference>
<organism evidence="1 2">
    <name type="scientific">Ancylostoma ceylanicum</name>
    <dbReference type="NCBI Taxonomy" id="53326"/>
    <lineage>
        <taxon>Eukaryota</taxon>
        <taxon>Metazoa</taxon>
        <taxon>Ecdysozoa</taxon>
        <taxon>Nematoda</taxon>
        <taxon>Chromadorea</taxon>
        <taxon>Rhabditida</taxon>
        <taxon>Rhabditina</taxon>
        <taxon>Rhabditomorpha</taxon>
        <taxon>Strongyloidea</taxon>
        <taxon>Ancylostomatidae</taxon>
        <taxon>Ancylostomatinae</taxon>
        <taxon>Ancylostoma</taxon>
    </lineage>
</organism>
<dbReference type="EMBL" id="JARK01001403">
    <property type="protein sequence ID" value="EYC08121.1"/>
    <property type="molecule type" value="Genomic_DNA"/>
</dbReference>
<gene>
    <name evidence="1" type="primary">Acey_s0067.g127</name>
    <name evidence="1" type="ORF">Y032_0067g127</name>
</gene>
<evidence type="ECO:0000313" key="2">
    <source>
        <dbReference type="Proteomes" id="UP000024635"/>
    </source>
</evidence>
<comment type="caution">
    <text evidence="1">The sequence shown here is derived from an EMBL/GenBank/DDBJ whole genome shotgun (WGS) entry which is preliminary data.</text>
</comment>
<protein>
    <submittedName>
        <fullName evidence="1">Uncharacterized protein</fullName>
    </submittedName>
</protein>
<evidence type="ECO:0000313" key="1">
    <source>
        <dbReference type="EMBL" id="EYC08121.1"/>
    </source>
</evidence>
<dbReference type="AlphaFoldDB" id="A0A016TZC0"/>
<dbReference type="Proteomes" id="UP000024635">
    <property type="component" value="Unassembled WGS sequence"/>
</dbReference>
<accession>A0A016TZC0</accession>
<keyword evidence="2" id="KW-1185">Reference proteome</keyword>
<dbReference type="OrthoDB" id="10630777at2759"/>
<sequence length="75" mass="8502">MLMFAFRLHQQQRNKCLKRVHKRSQGDSHQWSRGVAVSTQDSESCDGSSNLPGTLPFCNRAETIPLFCYCIGTIL</sequence>